<dbReference type="Pfam" id="PF02321">
    <property type="entry name" value="OEP"/>
    <property type="match status" value="1"/>
</dbReference>
<sequence length="452" mass="50934">MKKTIYTCITTLLLICGGKPLFAQDKALSLTAALEIAEKGNKTVQAQLLEEIHATALTTESRGALLPTITANVAYSYYFDRQTIFLPGYFAGTSKPVQDVAVGGKNAFNGMLSLYQPIFAIDLSRQKETAFINEQIELQKTANLKSKVALQVSVNYLNILIMNEQLTLLEQSLLRNIISLNDARSLFAQGRALKSDTLRSFIEVENIRSSVSYLKNNTHVSLIELKRLLGIDESQGIVLTDKLEFSGQQETYLLDDLLKTAAQNRKDLAIKQLLIDLQQKKMEAKEAELMPKLALVGQYQVQAQADNMRLGDYVWPRTSFLGLQLSIPIFNGNRTRSQINQASIKLKQEQIRLDDFRDEIKTQLAAIISKWREAITQLEIQKTTVSSAELNYQMNEDRFKNGLGSRLELTDADLALTQARINRLRATYNLRMLHTEMQHALGLLDLQSKTNK</sequence>
<proteinExistence type="inferred from homology"/>
<dbReference type="SUPFAM" id="SSF56954">
    <property type="entry name" value="Outer membrane efflux proteins (OEP)"/>
    <property type="match status" value="1"/>
</dbReference>
<feature type="chain" id="PRO_5019155183" evidence="8">
    <location>
        <begin position="24"/>
        <end position="452"/>
    </location>
</feature>
<dbReference type="InterPro" id="IPR003423">
    <property type="entry name" value="OMP_efflux"/>
</dbReference>
<name>A0A420BGE3_SPHD1</name>
<comment type="subcellular location">
    <subcellularLocation>
        <location evidence="1">Cell outer membrane</location>
    </subcellularLocation>
</comment>
<keyword evidence="7" id="KW-0998">Cell outer membrane</keyword>
<evidence type="ECO:0000313" key="9">
    <source>
        <dbReference type="EMBL" id="RKE55782.1"/>
    </source>
</evidence>
<evidence type="ECO:0000256" key="8">
    <source>
        <dbReference type="SAM" id="SignalP"/>
    </source>
</evidence>
<dbReference type="GO" id="GO:1990281">
    <property type="term" value="C:efflux pump complex"/>
    <property type="evidence" value="ECO:0007669"/>
    <property type="project" value="TreeGrafter"/>
</dbReference>
<reference evidence="9 10" key="1">
    <citation type="submission" date="2018-09" db="EMBL/GenBank/DDBJ databases">
        <title>Genomic Encyclopedia of Type Strains, Phase III (KMG-III): the genomes of soil and plant-associated and newly described type strains.</title>
        <authorList>
            <person name="Whitman W."/>
        </authorList>
    </citation>
    <scope>NUCLEOTIDE SEQUENCE [LARGE SCALE GENOMIC DNA]</scope>
    <source>
        <strain evidence="9 10">CECT 7938</strain>
    </source>
</reference>
<comment type="caution">
    <text evidence="9">The sequence shown here is derived from an EMBL/GenBank/DDBJ whole genome shotgun (WGS) entry which is preliminary data.</text>
</comment>
<evidence type="ECO:0000256" key="5">
    <source>
        <dbReference type="ARBA" id="ARBA00022692"/>
    </source>
</evidence>
<dbReference type="AlphaFoldDB" id="A0A420BGE3"/>
<comment type="similarity">
    <text evidence="2">Belongs to the outer membrane factor (OMF) (TC 1.B.17) family.</text>
</comment>
<organism evidence="9 10">
    <name type="scientific">Sphingobacterium detergens</name>
    <dbReference type="NCBI Taxonomy" id="1145106"/>
    <lineage>
        <taxon>Bacteria</taxon>
        <taxon>Pseudomonadati</taxon>
        <taxon>Bacteroidota</taxon>
        <taxon>Sphingobacteriia</taxon>
        <taxon>Sphingobacteriales</taxon>
        <taxon>Sphingobacteriaceae</taxon>
        <taxon>Sphingobacterium</taxon>
    </lineage>
</organism>
<dbReference type="GO" id="GO:0015562">
    <property type="term" value="F:efflux transmembrane transporter activity"/>
    <property type="evidence" value="ECO:0007669"/>
    <property type="project" value="InterPro"/>
</dbReference>
<evidence type="ECO:0000256" key="6">
    <source>
        <dbReference type="ARBA" id="ARBA00023136"/>
    </source>
</evidence>
<evidence type="ECO:0000256" key="3">
    <source>
        <dbReference type="ARBA" id="ARBA00022448"/>
    </source>
</evidence>
<evidence type="ECO:0000256" key="1">
    <source>
        <dbReference type="ARBA" id="ARBA00004442"/>
    </source>
</evidence>
<dbReference type="Proteomes" id="UP000286246">
    <property type="component" value="Unassembled WGS sequence"/>
</dbReference>
<dbReference type="PANTHER" id="PTHR30026">
    <property type="entry name" value="OUTER MEMBRANE PROTEIN TOLC"/>
    <property type="match status" value="1"/>
</dbReference>
<keyword evidence="3" id="KW-0813">Transport</keyword>
<keyword evidence="5" id="KW-0812">Transmembrane</keyword>
<evidence type="ECO:0000313" key="10">
    <source>
        <dbReference type="Proteomes" id="UP000286246"/>
    </source>
</evidence>
<feature type="signal peptide" evidence="8">
    <location>
        <begin position="1"/>
        <end position="23"/>
    </location>
</feature>
<dbReference type="RefSeq" id="WP_120257529.1">
    <property type="nucleotide sequence ID" value="NZ_RAPY01000001.1"/>
</dbReference>
<dbReference type="GO" id="GO:0009279">
    <property type="term" value="C:cell outer membrane"/>
    <property type="evidence" value="ECO:0007669"/>
    <property type="project" value="UniProtKB-SubCell"/>
</dbReference>
<evidence type="ECO:0000256" key="4">
    <source>
        <dbReference type="ARBA" id="ARBA00022452"/>
    </source>
</evidence>
<dbReference type="OrthoDB" id="367883at2"/>
<protein>
    <submittedName>
        <fullName evidence="9">Outer membrane protein TolC</fullName>
    </submittedName>
</protein>
<evidence type="ECO:0000256" key="7">
    <source>
        <dbReference type="ARBA" id="ARBA00023237"/>
    </source>
</evidence>
<dbReference type="Gene3D" id="1.20.1600.10">
    <property type="entry name" value="Outer membrane efflux proteins (OEP)"/>
    <property type="match status" value="1"/>
</dbReference>
<dbReference type="PANTHER" id="PTHR30026:SF20">
    <property type="entry name" value="OUTER MEMBRANE PROTEIN TOLC"/>
    <property type="match status" value="1"/>
</dbReference>
<accession>A0A420BGE3</accession>
<dbReference type="InterPro" id="IPR051906">
    <property type="entry name" value="TolC-like"/>
</dbReference>
<keyword evidence="10" id="KW-1185">Reference proteome</keyword>
<evidence type="ECO:0000256" key="2">
    <source>
        <dbReference type="ARBA" id="ARBA00007613"/>
    </source>
</evidence>
<gene>
    <name evidence="9" type="ORF">DFQ12_0621</name>
</gene>
<keyword evidence="6" id="KW-0472">Membrane</keyword>
<keyword evidence="8" id="KW-0732">Signal</keyword>
<keyword evidence="4" id="KW-1134">Transmembrane beta strand</keyword>
<dbReference type="EMBL" id="RAPY01000001">
    <property type="protein sequence ID" value="RKE55782.1"/>
    <property type="molecule type" value="Genomic_DNA"/>
</dbReference>
<dbReference type="GO" id="GO:0015288">
    <property type="term" value="F:porin activity"/>
    <property type="evidence" value="ECO:0007669"/>
    <property type="project" value="TreeGrafter"/>
</dbReference>